<organism evidence="1 2">
    <name type="scientific">Podospora fimiseda</name>
    <dbReference type="NCBI Taxonomy" id="252190"/>
    <lineage>
        <taxon>Eukaryota</taxon>
        <taxon>Fungi</taxon>
        <taxon>Dikarya</taxon>
        <taxon>Ascomycota</taxon>
        <taxon>Pezizomycotina</taxon>
        <taxon>Sordariomycetes</taxon>
        <taxon>Sordariomycetidae</taxon>
        <taxon>Sordariales</taxon>
        <taxon>Podosporaceae</taxon>
        <taxon>Podospora</taxon>
    </lineage>
</organism>
<dbReference type="EMBL" id="MU865287">
    <property type="protein sequence ID" value="KAK4232604.1"/>
    <property type="molecule type" value="Genomic_DNA"/>
</dbReference>
<gene>
    <name evidence="1" type="ORF">QBC38DRAFT_6155</name>
</gene>
<keyword evidence="2" id="KW-1185">Reference proteome</keyword>
<accession>A0AAN7BZP1</accession>
<dbReference type="SUPFAM" id="SSF140860">
    <property type="entry name" value="Pseudo ankyrin repeat-like"/>
    <property type="match status" value="1"/>
</dbReference>
<reference evidence="1" key="2">
    <citation type="submission" date="2023-05" db="EMBL/GenBank/DDBJ databases">
        <authorList>
            <consortium name="Lawrence Berkeley National Laboratory"/>
            <person name="Steindorff A."/>
            <person name="Hensen N."/>
            <person name="Bonometti L."/>
            <person name="Westerberg I."/>
            <person name="Brannstrom I.O."/>
            <person name="Guillou S."/>
            <person name="Cros-Aarteil S."/>
            <person name="Calhoun S."/>
            <person name="Haridas S."/>
            <person name="Kuo A."/>
            <person name="Mondo S."/>
            <person name="Pangilinan J."/>
            <person name="Riley R."/>
            <person name="Labutti K."/>
            <person name="Andreopoulos B."/>
            <person name="Lipzen A."/>
            <person name="Chen C."/>
            <person name="Yanf M."/>
            <person name="Daum C."/>
            <person name="Ng V."/>
            <person name="Clum A."/>
            <person name="Ohm R."/>
            <person name="Martin F."/>
            <person name="Silar P."/>
            <person name="Natvig D."/>
            <person name="Lalanne C."/>
            <person name="Gautier V."/>
            <person name="Ament-Velasquez S.L."/>
            <person name="Kruys A."/>
            <person name="Hutchinson M.I."/>
            <person name="Powell A.J."/>
            <person name="Barry K."/>
            <person name="Miller A.N."/>
            <person name="Grigoriev I.V."/>
            <person name="Debuchy R."/>
            <person name="Gladieux P."/>
            <person name="Thoren M.H."/>
            <person name="Johannesson H."/>
        </authorList>
    </citation>
    <scope>NUCLEOTIDE SEQUENCE</scope>
    <source>
        <strain evidence="1">CBS 990.96</strain>
    </source>
</reference>
<dbReference type="AlphaFoldDB" id="A0AAN7BZP1"/>
<sequence length="270" mass="31120">MRFAVRRLSPERLDKMVKAGMKLDCIDKHGENILVAAASSANAAMMDYLRTQSLEVNTEFLSRNGNSWDALRFVMICDEISLGIYRSPSKEEAHAFDLLLCDVRDRNLKHEIDMLRSILESILNRDGEAAIRHLSRCCNGKGSGTESYRLKRTGLLAFRLERECGKLLPRLLIFAWMRLDRRLGREGHVGTKILTQLITAASENSLNWSFGYKRCPLCNPSWHLRQKHRPGWFGRQEPRKLPRSMQLRGCRTVSEEVTIQRWLEEGDEDS</sequence>
<evidence type="ECO:0000313" key="1">
    <source>
        <dbReference type="EMBL" id="KAK4232604.1"/>
    </source>
</evidence>
<protein>
    <submittedName>
        <fullName evidence="1">Uncharacterized protein</fullName>
    </submittedName>
</protein>
<name>A0AAN7BZP1_9PEZI</name>
<evidence type="ECO:0000313" key="2">
    <source>
        <dbReference type="Proteomes" id="UP001301958"/>
    </source>
</evidence>
<dbReference type="Proteomes" id="UP001301958">
    <property type="component" value="Unassembled WGS sequence"/>
</dbReference>
<proteinExistence type="predicted"/>
<reference evidence="1" key="1">
    <citation type="journal article" date="2023" name="Mol. Phylogenet. Evol.">
        <title>Genome-scale phylogeny and comparative genomics of the fungal order Sordariales.</title>
        <authorList>
            <person name="Hensen N."/>
            <person name="Bonometti L."/>
            <person name="Westerberg I."/>
            <person name="Brannstrom I.O."/>
            <person name="Guillou S."/>
            <person name="Cros-Aarteil S."/>
            <person name="Calhoun S."/>
            <person name="Haridas S."/>
            <person name="Kuo A."/>
            <person name="Mondo S."/>
            <person name="Pangilinan J."/>
            <person name="Riley R."/>
            <person name="LaButti K."/>
            <person name="Andreopoulos B."/>
            <person name="Lipzen A."/>
            <person name="Chen C."/>
            <person name="Yan M."/>
            <person name="Daum C."/>
            <person name="Ng V."/>
            <person name="Clum A."/>
            <person name="Steindorff A."/>
            <person name="Ohm R.A."/>
            <person name="Martin F."/>
            <person name="Silar P."/>
            <person name="Natvig D.O."/>
            <person name="Lalanne C."/>
            <person name="Gautier V."/>
            <person name="Ament-Velasquez S.L."/>
            <person name="Kruys A."/>
            <person name="Hutchinson M.I."/>
            <person name="Powell A.J."/>
            <person name="Barry K."/>
            <person name="Miller A.N."/>
            <person name="Grigoriev I.V."/>
            <person name="Debuchy R."/>
            <person name="Gladieux P."/>
            <person name="Hiltunen Thoren M."/>
            <person name="Johannesson H."/>
        </authorList>
    </citation>
    <scope>NUCLEOTIDE SEQUENCE</scope>
    <source>
        <strain evidence="1">CBS 990.96</strain>
    </source>
</reference>
<comment type="caution">
    <text evidence="1">The sequence shown here is derived from an EMBL/GenBank/DDBJ whole genome shotgun (WGS) entry which is preliminary data.</text>
</comment>